<evidence type="ECO:0000256" key="3">
    <source>
        <dbReference type="ARBA" id="ARBA00023002"/>
    </source>
</evidence>
<dbReference type="InterPro" id="IPR002938">
    <property type="entry name" value="FAD-bd"/>
</dbReference>
<dbReference type="EMBL" id="KN847334">
    <property type="protein sequence ID" value="KIW45741.1"/>
    <property type="molecule type" value="Genomic_DNA"/>
</dbReference>
<keyword evidence="7" id="KW-1185">Reference proteome</keyword>
<dbReference type="GeneID" id="27356176"/>
<keyword evidence="1" id="KW-0285">Flavoprotein</keyword>
<dbReference type="Gene3D" id="3.50.50.60">
    <property type="entry name" value="FAD/NAD(P)-binding domain"/>
    <property type="match status" value="1"/>
</dbReference>
<dbReference type="InterPro" id="IPR050631">
    <property type="entry name" value="PheA/TfdB_FAD_monoxygenase"/>
</dbReference>
<dbReference type="AlphaFoldDB" id="A0A0D2B0U2"/>
<dbReference type="Pfam" id="PF01494">
    <property type="entry name" value="FAD_binding_3"/>
    <property type="match status" value="1"/>
</dbReference>
<evidence type="ECO:0000256" key="2">
    <source>
        <dbReference type="ARBA" id="ARBA00022827"/>
    </source>
</evidence>
<accession>A0A0D2B0U2</accession>
<dbReference type="GO" id="GO:0016491">
    <property type="term" value="F:oxidoreductase activity"/>
    <property type="evidence" value="ECO:0007669"/>
    <property type="project" value="UniProtKB-KW"/>
</dbReference>
<dbReference type="STRING" id="215243.A0A0D2B0U2"/>
<dbReference type="GO" id="GO:0071949">
    <property type="term" value="F:FAD binding"/>
    <property type="evidence" value="ECO:0007669"/>
    <property type="project" value="InterPro"/>
</dbReference>
<dbReference type="PANTHER" id="PTHR43476">
    <property type="entry name" value="3-(3-HYDROXY-PHENYL)PROPIONATE/3-HYDROXYCINNAMIC ACID HYDROXYLASE"/>
    <property type="match status" value="1"/>
</dbReference>
<evidence type="ECO:0000256" key="4">
    <source>
        <dbReference type="ARBA" id="ARBA00023027"/>
    </source>
</evidence>
<dbReference type="InterPro" id="IPR036188">
    <property type="entry name" value="FAD/NAD-bd_sf"/>
</dbReference>
<dbReference type="VEuPathDB" id="FungiDB:PV06_04102"/>
<gene>
    <name evidence="6" type="ORF">PV06_04102</name>
</gene>
<dbReference type="RefSeq" id="XP_016265957.1">
    <property type="nucleotide sequence ID" value="XM_016404952.1"/>
</dbReference>
<evidence type="ECO:0000313" key="7">
    <source>
        <dbReference type="Proteomes" id="UP000053342"/>
    </source>
</evidence>
<dbReference type="Proteomes" id="UP000053342">
    <property type="component" value="Unassembled WGS sequence"/>
</dbReference>
<dbReference type="PANTHER" id="PTHR43476:SF4">
    <property type="entry name" value="BLR0106 PROTEIN"/>
    <property type="match status" value="1"/>
</dbReference>
<evidence type="ECO:0000256" key="1">
    <source>
        <dbReference type="ARBA" id="ARBA00022630"/>
    </source>
</evidence>
<keyword evidence="4" id="KW-0520">NAD</keyword>
<reference evidence="6 7" key="1">
    <citation type="submission" date="2015-01" db="EMBL/GenBank/DDBJ databases">
        <title>The Genome Sequence of Exophiala oligosperma CBS72588.</title>
        <authorList>
            <consortium name="The Broad Institute Genomics Platform"/>
            <person name="Cuomo C."/>
            <person name="de Hoog S."/>
            <person name="Gorbushina A."/>
            <person name="Stielow B."/>
            <person name="Teixiera M."/>
            <person name="Abouelleil A."/>
            <person name="Chapman S.B."/>
            <person name="Priest M."/>
            <person name="Young S.K."/>
            <person name="Wortman J."/>
            <person name="Nusbaum C."/>
            <person name="Birren B."/>
        </authorList>
    </citation>
    <scope>NUCLEOTIDE SEQUENCE [LARGE SCALE GENOMIC DNA]</scope>
    <source>
        <strain evidence="6 7">CBS 72588</strain>
    </source>
</reference>
<proteinExistence type="predicted"/>
<dbReference type="OrthoDB" id="10016252at2759"/>
<feature type="domain" description="FAD-binding" evidence="5">
    <location>
        <begin position="8"/>
        <end position="351"/>
    </location>
</feature>
<evidence type="ECO:0000313" key="6">
    <source>
        <dbReference type="EMBL" id="KIW45741.1"/>
    </source>
</evidence>
<dbReference type="SUPFAM" id="SSF51905">
    <property type="entry name" value="FAD/NAD(P)-binding domain"/>
    <property type="match status" value="1"/>
</dbReference>
<dbReference type="HOGENOM" id="CLU_009665_2_2_1"/>
<protein>
    <recommendedName>
        <fullName evidence="5">FAD-binding domain-containing protein</fullName>
    </recommendedName>
</protein>
<evidence type="ECO:0000259" key="5">
    <source>
        <dbReference type="Pfam" id="PF01494"/>
    </source>
</evidence>
<keyword evidence="2" id="KW-0274">FAD</keyword>
<keyword evidence="3" id="KW-0560">Oxidoreductase</keyword>
<sequence length="419" mass="46064">MTEHKIQKVVVVGAGPVGLLTALMLGQKGISVDVLESLNEVNKSPRGLAYGAPAVKVLARAGILEKTIERGFIPKDIAWRKPDGTMIVGFDRLETRIDGLPRSVILPVGSLSALLVEEAQHYPSIKIYWGYRVSNVGQDSESAWVESNSDDGLNSKKMMHADFVVGCDGGASVVRKTLQGGSFPGYTWPKTLVAVNAHMSFDKLGFSDVQWIIHPENWFVIAKIDNKGLWRIVYGEAPGLSTEEIRDRLPQRFRETLPGHPEPNEYQLETVTPYTVHQRCAEKMRVGRILLAGDAAHLNNPMGGLGLTTGVCDVGSLIDCLYGIDTGETSIDILDRYDEMRRQIFSQITDATSTANFHRVMADPETILEKDIFFQLLERAKTEPNVAAGLMKHEMSIGCDMTQYFANGASESSNNGVVL</sequence>
<dbReference type="Gene3D" id="3.30.70.2450">
    <property type="match status" value="1"/>
</dbReference>
<organism evidence="6 7">
    <name type="scientific">Exophiala oligosperma</name>
    <dbReference type="NCBI Taxonomy" id="215243"/>
    <lineage>
        <taxon>Eukaryota</taxon>
        <taxon>Fungi</taxon>
        <taxon>Dikarya</taxon>
        <taxon>Ascomycota</taxon>
        <taxon>Pezizomycotina</taxon>
        <taxon>Eurotiomycetes</taxon>
        <taxon>Chaetothyriomycetidae</taxon>
        <taxon>Chaetothyriales</taxon>
        <taxon>Herpotrichiellaceae</taxon>
        <taxon>Exophiala</taxon>
    </lineage>
</organism>
<dbReference type="PRINTS" id="PR00420">
    <property type="entry name" value="RNGMNOXGNASE"/>
</dbReference>
<name>A0A0D2B0U2_9EURO</name>